<dbReference type="Gene3D" id="3.80.10.10">
    <property type="entry name" value="Ribonuclease Inhibitor"/>
    <property type="match status" value="1"/>
</dbReference>
<dbReference type="OrthoDB" id="1928346at2759"/>
<evidence type="ECO:0000313" key="3">
    <source>
        <dbReference type="Proteomes" id="UP000796880"/>
    </source>
</evidence>
<dbReference type="GO" id="GO:0006952">
    <property type="term" value="P:defense response"/>
    <property type="evidence" value="ECO:0007669"/>
    <property type="project" value="UniProtKB-KW"/>
</dbReference>
<name>A0A8K0HPB0_9ROSA</name>
<reference evidence="2" key="1">
    <citation type="submission" date="2020-03" db="EMBL/GenBank/DDBJ databases">
        <title>A high-quality chromosome-level genome assembly of a woody plant with both climbing and erect habits, Rhamnella rubrinervis.</title>
        <authorList>
            <person name="Lu Z."/>
            <person name="Yang Y."/>
            <person name="Zhu X."/>
            <person name="Sun Y."/>
        </authorList>
    </citation>
    <scope>NUCLEOTIDE SEQUENCE</scope>
    <source>
        <strain evidence="2">BYM</strain>
        <tissue evidence="2">Leaf</tissue>
    </source>
</reference>
<dbReference type="AlphaFoldDB" id="A0A8K0HPB0"/>
<evidence type="ECO:0000256" key="1">
    <source>
        <dbReference type="ARBA" id="ARBA00022821"/>
    </source>
</evidence>
<dbReference type="EMBL" id="VOIH02000002">
    <property type="protein sequence ID" value="KAF3455265.1"/>
    <property type="molecule type" value="Genomic_DNA"/>
</dbReference>
<dbReference type="InterPro" id="IPR032675">
    <property type="entry name" value="LRR_dom_sf"/>
</dbReference>
<keyword evidence="3" id="KW-1185">Reference proteome</keyword>
<dbReference type="PANTHER" id="PTHR36766:SF40">
    <property type="entry name" value="DISEASE RESISTANCE PROTEIN RGA3"/>
    <property type="match status" value="1"/>
</dbReference>
<dbReference type="Proteomes" id="UP000796880">
    <property type="component" value="Unassembled WGS sequence"/>
</dbReference>
<dbReference type="PANTHER" id="PTHR36766">
    <property type="entry name" value="PLANT BROAD-SPECTRUM MILDEW RESISTANCE PROTEIN RPW8"/>
    <property type="match status" value="1"/>
</dbReference>
<protein>
    <submittedName>
        <fullName evidence="2">Uncharacterized protein</fullName>
    </submittedName>
</protein>
<keyword evidence="1" id="KW-0611">Plant defense</keyword>
<dbReference type="SUPFAM" id="SSF52058">
    <property type="entry name" value="L domain-like"/>
    <property type="match status" value="1"/>
</dbReference>
<gene>
    <name evidence="2" type="ORF">FNV43_RR05713</name>
</gene>
<sequence>MSNEEVNAWQDRKSPVSLGLGNLPQLKTLPEGLQYLTAIQNLYIDDCDNLRAIPEWISNLTSLAYFRISSFPNLTSLPECIHSMISLLGLSIRSCPILLLRCRRGKGKDWPKIAHILYLDIETDDESQSYISSGVSIILQSTTIFCKQAPIRKSLGAFEYPNCATNEWHDAFICATNGTLGRSVIVACAIGAWLFLLKEKWIDS</sequence>
<evidence type="ECO:0000313" key="2">
    <source>
        <dbReference type="EMBL" id="KAF3455265.1"/>
    </source>
</evidence>
<organism evidence="2 3">
    <name type="scientific">Rhamnella rubrinervis</name>
    <dbReference type="NCBI Taxonomy" id="2594499"/>
    <lineage>
        <taxon>Eukaryota</taxon>
        <taxon>Viridiplantae</taxon>
        <taxon>Streptophyta</taxon>
        <taxon>Embryophyta</taxon>
        <taxon>Tracheophyta</taxon>
        <taxon>Spermatophyta</taxon>
        <taxon>Magnoliopsida</taxon>
        <taxon>eudicotyledons</taxon>
        <taxon>Gunneridae</taxon>
        <taxon>Pentapetalae</taxon>
        <taxon>rosids</taxon>
        <taxon>fabids</taxon>
        <taxon>Rosales</taxon>
        <taxon>Rhamnaceae</taxon>
        <taxon>rhamnoid group</taxon>
        <taxon>Rhamneae</taxon>
        <taxon>Rhamnella</taxon>
    </lineage>
</organism>
<accession>A0A8K0HPB0</accession>
<comment type="caution">
    <text evidence="2">The sequence shown here is derived from an EMBL/GenBank/DDBJ whole genome shotgun (WGS) entry which is preliminary data.</text>
</comment>
<proteinExistence type="predicted"/>